<accession>A0A411E9G0</accession>
<dbReference type="GO" id="GO:0004792">
    <property type="term" value="F:thiosulfate-cyanide sulfurtransferase activity"/>
    <property type="evidence" value="ECO:0007669"/>
    <property type="project" value="TreeGrafter"/>
</dbReference>
<evidence type="ECO:0000313" key="15">
    <source>
        <dbReference type="Proteomes" id="UP000290889"/>
    </source>
</evidence>
<comment type="catalytic activity">
    <reaction evidence="5">
        <text>[molybdopterin-synthase sulfur-carrier protein]-C-terminal Gly-Gly + ATP + H(+) = [molybdopterin-synthase sulfur-carrier protein]-C-terminal Gly-Gly-AMP + diphosphate</text>
        <dbReference type="Rhea" id="RHEA:43616"/>
        <dbReference type="Rhea" id="RHEA-COMP:12159"/>
        <dbReference type="Rhea" id="RHEA-COMP:12202"/>
        <dbReference type="ChEBI" id="CHEBI:15378"/>
        <dbReference type="ChEBI" id="CHEBI:30616"/>
        <dbReference type="ChEBI" id="CHEBI:33019"/>
        <dbReference type="ChEBI" id="CHEBI:90618"/>
        <dbReference type="ChEBI" id="CHEBI:90778"/>
        <dbReference type="EC" id="2.7.7.80"/>
    </reaction>
</comment>
<dbReference type="AlphaFoldDB" id="A0A411E9G0"/>
<comment type="function">
    <text evidence="6">Catalyzes the adenylation by ATP of the carboxyl group of the C-terminal glycine of sulfur carrier protein MoaD.</text>
</comment>
<dbReference type="SUPFAM" id="SSF69572">
    <property type="entry name" value="Activating enzymes of the ubiquitin-like proteins"/>
    <property type="match status" value="1"/>
</dbReference>
<dbReference type="InterPro" id="IPR036873">
    <property type="entry name" value="Rhodanese-like_dom_sf"/>
</dbReference>
<dbReference type="FunFam" id="3.40.50.720:FF:000033">
    <property type="entry name" value="Adenylyltransferase and sulfurtransferase MOCS3"/>
    <property type="match status" value="1"/>
</dbReference>
<evidence type="ECO:0000256" key="5">
    <source>
        <dbReference type="ARBA" id="ARBA00052218"/>
    </source>
</evidence>
<dbReference type="RefSeq" id="WP_129603895.1">
    <property type="nucleotide sequence ID" value="NZ_CP035544.1"/>
</dbReference>
<evidence type="ECO:0000256" key="12">
    <source>
        <dbReference type="ARBA" id="ARBA00078531"/>
    </source>
</evidence>
<keyword evidence="15" id="KW-1185">Reference proteome</keyword>
<name>A0A411E9G0_9FLAO</name>
<evidence type="ECO:0000256" key="1">
    <source>
        <dbReference type="ARBA" id="ARBA00009919"/>
    </source>
</evidence>
<gene>
    <name evidence="14" type="ORF">EQY75_06300</name>
</gene>
<evidence type="ECO:0000256" key="3">
    <source>
        <dbReference type="ARBA" id="ARBA00022741"/>
    </source>
</evidence>
<keyword evidence="4" id="KW-0067">ATP-binding</keyword>
<dbReference type="EC" id="2.7.7.80" evidence="8"/>
<dbReference type="EMBL" id="CP035544">
    <property type="protein sequence ID" value="QBA64174.1"/>
    <property type="molecule type" value="Genomic_DNA"/>
</dbReference>
<evidence type="ECO:0000256" key="10">
    <source>
        <dbReference type="ARBA" id="ARBA00075110"/>
    </source>
</evidence>
<evidence type="ECO:0000256" key="2">
    <source>
        <dbReference type="ARBA" id="ARBA00022679"/>
    </source>
</evidence>
<keyword evidence="2 14" id="KW-0808">Transferase</keyword>
<dbReference type="InterPro" id="IPR001763">
    <property type="entry name" value="Rhodanese-like_dom"/>
</dbReference>
<dbReference type="PANTHER" id="PTHR10953">
    <property type="entry name" value="UBIQUITIN-ACTIVATING ENZYME E1"/>
    <property type="match status" value="1"/>
</dbReference>
<evidence type="ECO:0000256" key="9">
    <source>
        <dbReference type="ARBA" id="ARBA00073635"/>
    </source>
</evidence>
<sequence length="369" mass="41092">MKSNRYIRQTSLKDFGPQRQQVLKESKVLVIGVGGLGIPVLQYLNAMGVGCLGMVEQDIVEWSNLQRQVLYSESDVGKPKIRVAEKKLRQMNRETELICHDTFLTKTNVLDIISDYDLVVDASDNFATRYLINDACVILDKPFVSGAIYGFEGQLSVFNYEDGPTYRCLFPIPPEEGDIPDCNVNGVLGVIPGIIGSLQALETVKVITSMPGILSGVLMLYNGLDQSVRHIKIPAQPKNKSRTQLETDYKQIHCDPVPEVSVENLIAQMSGNSGKFALIDIRSAEKFQSKAIDTAIHIPLEELEASTTKLAGKDILYFICQSGKRSREAVRRLQPLLQNHRMYSLKGGMNALEHSAVKFVSRDEMDVEL</sequence>
<comment type="similarity">
    <text evidence="1">Belongs to the HesA/MoeB/ThiF family.</text>
</comment>
<dbReference type="CDD" id="cd00158">
    <property type="entry name" value="RHOD"/>
    <property type="match status" value="1"/>
</dbReference>
<evidence type="ECO:0000256" key="6">
    <source>
        <dbReference type="ARBA" id="ARBA00055169"/>
    </source>
</evidence>
<dbReference type="Proteomes" id="UP000290889">
    <property type="component" value="Chromosome"/>
</dbReference>
<dbReference type="Gene3D" id="3.40.50.720">
    <property type="entry name" value="NAD(P)-binding Rossmann-like Domain"/>
    <property type="match status" value="1"/>
</dbReference>
<evidence type="ECO:0000256" key="4">
    <source>
        <dbReference type="ARBA" id="ARBA00022840"/>
    </source>
</evidence>
<dbReference type="SMART" id="SM00450">
    <property type="entry name" value="RHOD"/>
    <property type="match status" value="1"/>
</dbReference>
<dbReference type="CDD" id="cd00757">
    <property type="entry name" value="ThiF_MoeB_HesA_family"/>
    <property type="match status" value="1"/>
</dbReference>
<dbReference type="InterPro" id="IPR035985">
    <property type="entry name" value="Ubiquitin-activating_enz"/>
</dbReference>
<dbReference type="GO" id="GO:0008641">
    <property type="term" value="F:ubiquitin-like modifier activating enzyme activity"/>
    <property type="evidence" value="ECO:0007669"/>
    <property type="project" value="InterPro"/>
</dbReference>
<dbReference type="PROSITE" id="PS50206">
    <property type="entry name" value="RHODANESE_3"/>
    <property type="match status" value="1"/>
</dbReference>
<evidence type="ECO:0000256" key="7">
    <source>
        <dbReference type="ARBA" id="ARBA00063809"/>
    </source>
</evidence>
<dbReference type="GO" id="GO:0005737">
    <property type="term" value="C:cytoplasm"/>
    <property type="evidence" value="ECO:0007669"/>
    <property type="project" value="TreeGrafter"/>
</dbReference>
<dbReference type="OrthoDB" id="9804286at2"/>
<feature type="domain" description="Rhodanese" evidence="13">
    <location>
        <begin position="272"/>
        <end position="354"/>
    </location>
</feature>
<dbReference type="GO" id="GO:0005524">
    <property type="term" value="F:ATP binding"/>
    <property type="evidence" value="ECO:0007669"/>
    <property type="project" value="UniProtKB-KW"/>
</dbReference>
<organism evidence="14 15">
    <name type="scientific">Muriicola soli</name>
    <dbReference type="NCBI Taxonomy" id="2507538"/>
    <lineage>
        <taxon>Bacteria</taxon>
        <taxon>Pseudomonadati</taxon>
        <taxon>Bacteroidota</taxon>
        <taxon>Flavobacteriia</taxon>
        <taxon>Flavobacteriales</taxon>
        <taxon>Flavobacteriaceae</taxon>
        <taxon>Muriicola</taxon>
    </lineage>
</organism>
<dbReference type="KEGG" id="mur:EQY75_06300"/>
<dbReference type="Pfam" id="PF00899">
    <property type="entry name" value="ThiF"/>
    <property type="match status" value="1"/>
</dbReference>
<evidence type="ECO:0000256" key="8">
    <source>
        <dbReference type="ARBA" id="ARBA00066884"/>
    </source>
</evidence>
<dbReference type="InterPro" id="IPR000594">
    <property type="entry name" value="ThiF_NAD_FAD-bd"/>
</dbReference>
<evidence type="ECO:0000259" key="13">
    <source>
        <dbReference type="PROSITE" id="PS50206"/>
    </source>
</evidence>
<dbReference type="InterPro" id="IPR045886">
    <property type="entry name" value="ThiF/MoeB/HesA"/>
</dbReference>
<dbReference type="Gene3D" id="3.40.250.10">
    <property type="entry name" value="Rhodanese-like domain"/>
    <property type="match status" value="1"/>
</dbReference>
<dbReference type="PANTHER" id="PTHR10953:SF102">
    <property type="entry name" value="ADENYLYLTRANSFERASE AND SULFURTRANSFERASE MOCS3"/>
    <property type="match status" value="1"/>
</dbReference>
<evidence type="ECO:0000256" key="11">
    <source>
        <dbReference type="ARBA" id="ARBA00075328"/>
    </source>
</evidence>
<dbReference type="Pfam" id="PF00581">
    <property type="entry name" value="Rhodanese"/>
    <property type="match status" value="1"/>
</dbReference>
<dbReference type="GO" id="GO:0061605">
    <property type="term" value="F:molybdopterin-synthase adenylyltransferase activity"/>
    <property type="evidence" value="ECO:0007669"/>
    <property type="project" value="UniProtKB-EC"/>
</dbReference>
<proteinExistence type="inferred from homology"/>
<evidence type="ECO:0000313" key="14">
    <source>
        <dbReference type="EMBL" id="QBA64174.1"/>
    </source>
</evidence>
<comment type="subunit">
    <text evidence="7">Homodimer. Forms a stable heterotetrameric complex of 2 MoeB and 2 MoaD during adenylation of MoaD.</text>
</comment>
<keyword evidence="3" id="KW-0547">Nucleotide-binding</keyword>
<reference evidence="14 15" key="1">
    <citation type="submission" date="2019-01" db="EMBL/GenBank/DDBJ databases">
        <title>Muriicola soli sp. nov., isolated from soil.</title>
        <authorList>
            <person name="Kang H.J."/>
            <person name="Kim S.B."/>
        </authorList>
    </citation>
    <scope>NUCLEOTIDE SEQUENCE [LARGE SCALE GENOMIC DNA]</scope>
    <source>
        <strain evidence="14 15">MMS17-SY002</strain>
    </source>
</reference>
<protein>
    <recommendedName>
        <fullName evidence="9">Molybdopterin-synthase adenylyltransferase</fullName>
        <ecNumber evidence="8">2.7.7.80</ecNumber>
    </recommendedName>
    <alternativeName>
        <fullName evidence="12">MoaD protein adenylase</fullName>
    </alternativeName>
    <alternativeName>
        <fullName evidence="10">Molybdopterin-converting factor subunit 1 adenylase</fullName>
    </alternativeName>
    <alternativeName>
        <fullName evidence="11">Sulfur carrier protein MoaD adenylyltransferase</fullName>
    </alternativeName>
</protein>